<gene>
    <name evidence="2" type="ORF">IFM89_029316</name>
</gene>
<dbReference type="Gene3D" id="2.60.120.590">
    <property type="entry name" value="Alpha-ketoglutarate-dependent dioxygenase AlkB-like"/>
    <property type="match status" value="1"/>
</dbReference>
<dbReference type="InterPro" id="IPR032870">
    <property type="entry name" value="ALKBH7-like"/>
</dbReference>
<dbReference type="GO" id="GO:0005759">
    <property type="term" value="C:mitochondrial matrix"/>
    <property type="evidence" value="ECO:0007669"/>
    <property type="project" value="TreeGrafter"/>
</dbReference>
<dbReference type="AlphaFoldDB" id="A0A835IST7"/>
<evidence type="ECO:0008006" key="4">
    <source>
        <dbReference type="Google" id="ProtNLM"/>
    </source>
</evidence>
<evidence type="ECO:0000313" key="3">
    <source>
        <dbReference type="Proteomes" id="UP000631114"/>
    </source>
</evidence>
<proteinExistence type="inferred from homology"/>
<evidence type="ECO:0000313" key="2">
    <source>
        <dbReference type="EMBL" id="KAF9622032.1"/>
    </source>
</evidence>
<dbReference type="OrthoDB" id="412814at2759"/>
<sequence length="106" mass="12020">MGICAHVDLMRFEDGIAIVSLESSCVMHFTRVETEASSIEIGEKKESVLKTPILLTPGSLILMFGEARYLWKHEINRNAGFQMWGGQEIHQQKRTSVTLRRLCPSE</sequence>
<comment type="similarity">
    <text evidence="1">Belongs to the alkB family.</text>
</comment>
<dbReference type="GO" id="GO:0006631">
    <property type="term" value="P:fatty acid metabolic process"/>
    <property type="evidence" value="ECO:0007669"/>
    <property type="project" value="TreeGrafter"/>
</dbReference>
<organism evidence="2 3">
    <name type="scientific">Coptis chinensis</name>
    <dbReference type="NCBI Taxonomy" id="261450"/>
    <lineage>
        <taxon>Eukaryota</taxon>
        <taxon>Viridiplantae</taxon>
        <taxon>Streptophyta</taxon>
        <taxon>Embryophyta</taxon>
        <taxon>Tracheophyta</taxon>
        <taxon>Spermatophyta</taxon>
        <taxon>Magnoliopsida</taxon>
        <taxon>Ranunculales</taxon>
        <taxon>Ranunculaceae</taxon>
        <taxon>Coptidoideae</taxon>
        <taxon>Coptis</taxon>
    </lineage>
</organism>
<dbReference type="InterPro" id="IPR037151">
    <property type="entry name" value="AlkB-like_sf"/>
</dbReference>
<dbReference type="PANTHER" id="PTHR21052:SF0">
    <property type="entry name" value="ALPHA-KETOGLUTARATE-DEPENDENT DIOXYGENASE ALKB HOMOLOG 7, MITOCHONDRIAL"/>
    <property type="match status" value="1"/>
</dbReference>
<dbReference type="GO" id="GO:0006974">
    <property type="term" value="P:DNA damage response"/>
    <property type="evidence" value="ECO:0007669"/>
    <property type="project" value="InterPro"/>
</dbReference>
<protein>
    <recommendedName>
        <fullName evidence="4">Alpha-ketoglutarate-dependent dioxygenase AlkB-like domain-containing protein</fullName>
    </recommendedName>
</protein>
<comment type="caution">
    <text evidence="2">The sequence shown here is derived from an EMBL/GenBank/DDBJ whole genome shotgun (WGS) entry which is preliminary data.</text>
</comment>
<dbReference type="EMBL" id="JADFTS010000002">
    <property type="protein sequence ID" value="KAF9622032.1"/>
    <property type="molecule type" value="Genomic_DNA"/>
</dbReference>
<reference evidence="2 3" key="1">
    <citation type="submission" date="2020-10" db="EMBL/GenBank/DDBJ databases">
        <title>The Coptis chinensis genome and diversification of protoberbering-type alkaloids.</title>
        <authorList>
            <person name="Wang B."/>
            <person name="Shu S."/>
            <person name="Song C."/>
            <person name="Liu Y."/>
        </authorList>
    </citation>
    <scope>NUCLEOTIDE SEQUENCE [LARGE SCALE GENOMIC DNA]</scope>
    <source>
        <strain evidence="2">HL-2020</strain>
        <tissue evidence="2">Leaf</tissue>
    </source>
</reference>
<dbReference type="PANTHER" id="PTHR21052">
    <property type="entry name" value="SPERMATOGENESIS ASSOCIATED 11-RELATED"/>
    <property type="match status" value="1"/>
</dbReference>
<accession>A0A835IST7</accession>
<evidence type="ECO:0000256" key="1">
    <source>
        <dbReference type="ARBA" id="ARBA00007879"/>
    </source>
</evidence>
<name>A0A835IST7_9MAGN</name>
<dbReference type="Proteomes" id="UP000631114">
    <property type="component" value="Unassembled WGS sequence"/>
</dbReference>
<dbReference type="SUPFAM" id="SSF51197">
    <property type="entry name" value="Clavaminate synthase-like"/>
    <property type="match status" value="1"/>
</dbReference>
<keyword evidence="3" id="KW-1185">Reference proteome</keyword>